<name>A0A3L8E4I3_OOCBI</name>
<accession>A0A3L8E4I3</accession>
<evidence type="ECO:0000256" key="2">
    <source>
        <dbReference type="ARBA" id="ARBA00022676"/>
    </source>
</evidence>
<dbReference type="PANTHER" id="PTHR48043">
    <property type="entry name" value="EG:EG0003.4 PROTEIN-RELATED"/>
    <property type="match status" value="1"/>
</dbReference>
<dbReference type="SUPFAM" id="SSF53756">
    <property type="entry name" value="UDP-Glycosyltransferase/glycogen phosphorylase"/>
    <property type="match status" value="1"/>
</dbReference>
<evidence type="ECO:0000256" key="3">
    <source>
        <dbReference type="ARBA" id="ARBA00022679"/>
    </source>
</evidence>
<sequence length="489" mass="57043">MLLKLVLIVPILWIVADAARILGVFPYPSYSHQIIFRSLTTELARRGHELMIFTTDPINDSTLQNYTEIDLHYYYDSYAVNFYSKHTFGIWTVLSEVYKTNNKLTDWTLSHPVMQRLLSPNSTEKFDLIIMQSLYLDALYGISFRLDAPLIAITPNPPLAIHHYKLGNPMSAAYAPDLFLGVDGNMNMWQRFLNMYYYLRQFIEYEIMVIPSQEKISRKYFGDSMPPVHQFSSKISLLLDLENILNDAKEGFIYFSLGSNVKSNQLPAETRNMLLRTFAELPYKVLWKFESDYLPDKPDNVIIRKWLPQEAILAHPNIRLFIYQGGLQSTGEAIEHAVPVISFPVYCDQMLNIKRLQSYGTGKMLQLTEVSGKTLKETIFEIITNSSYKENMRKLRYLLQDLPYNPMDNAIWWVEHVIRHKGAPHLRNKSRDMPWYQVELLDIMAIIIVIAILAIRIIIAVKRYVFFKMSKQLMLKIKTKLINNVKKQQ</sequence>
<dbReference type="Gene3D" id="3.40.50.2000">
    <property type="entry name" value="Glycogen Phosphorylase B"/>
    <property type="match status" value="1"/>
</dbReference>
<evidence type="ECO:0000313" key="4">
    <source>
        <dbReference type="EMBL" id="RLU27577.1"/>
    </source>
</evidence>
<evidence type="ECO:0008006" key="6">
    <source>
        <dbReference type="Google" id="ProtNLM"/>
    </source>
</evidence>
<dbReference type="Proteomes" id="UP000279307">
    <property type="component" value="Chromosome 1"/>
</dbReference>
<dbReference type="AlphaFoldDB" id="A0A3L8E4I3"/>
<protein>
    <recommendedName>
        <fullName evidence="6">UDP-glucuronosyltransferase</fullName>
    </recommendedName>
</protein>
<proteinExistence type="inferred from homology"/>
<dbReference type="CDD" id="cd03784">
    <property type="entry name" value="GT1_Gtf-like"/>
    <property type="match status" value="1"/>
</dbReference>
<evidence type="ECO:0000313" key="5">
    <source>
        <dbReference type="Proteomes" id="UP000279307"/>
    </source>
</evidence>
<dbReference type="EMBL" id="QOIP01000001">
    <property type="protein sequence ID" value="RLU27577.1"/>
    <property type="molecule type" value="Genomic_DNA"/>
</dbReference>
<keyword evidence="2" id="KW-0328">Glycosyltransferase</keyword>
<dbReference type="PANTHER" id="PTHR48043:SF159">
    <property type="entry name" value="EG:EG0003.4 PROTEIN-RELATED"/>
    <property type="match status" value="1"/>
</dbReference>
<dbReference type="InterPro" id="IPR050271">
    <property type="entry name" value="UDP-glycosyltransferase"/>
</dbReference>
<dbReference type="FunFam" id="3.40.50.2000:FF:000050">
    <property type="entry name" value="UDP-glucuronosyltransferase"/>
    <property type="match status" value="1"/>
</dbReference>
<organism evidence="4 5">
    <name type="scientific">Ooceraea biroi</name>
    <name type="common">Clonal raider ant</name>
    <name type="synonym">Cerapachys biroi</name>
    <dbReference type="NCBI Taxonomy" id="2015173"/>
    <lineage>
        <taxon>Eukaryota</taxon>
        <taxon>Metazoa</taxon>
        <taxon>Ecdysozoa</taxon>
        <taxon>Arthropoda</taxon>
        <taxon>Hexapoda</taxon>
        <taxon>Insecta</taxon>
        <taxon>Pterygota</taxon>
        <taxon>Neoptera</taxon>
        <taxon>Endopterygota</taxon>
        <taxon>Hymenoptera</taxon>
        <taxon>Apocrita</taxon>
        <taxon>Aculeata</taxon>
        <taxon>Formicoidea</taxon>
        <taxon>Formicidae</taxon>
        <taxon>Dorylinae</taxon>
        <taxon>Ooceraea</taxon>
    </lineage>
</organism>
<gene>
    <name evidence="4" type="ORF">DMN91_001381</name>
</gene>
<evidence type="ECO:0000256" key="1">
    <source>
        <dbReference type="ARBA" id="ARBA00009995"/>
    </source>
</evidence>
<dbReference type="GO" id="GO:0008194">
    <property type="term" value="F:UDP-glycosyltransferase activity"/>
    <property type="evidence" value="ECO:0007669"/>
    <property type="project" value="InterPro"/>
</dbReference>
<dbReference type="InterPro" id="IPR002213">
    <property type="entry name" value="UDP_glucos_trans"/>
</dbReference>
<comment type="similarity">
    <text evidence="1">Belongs to the UDP-glycosyltransferase family.</text>
</comment>
<keyword evidence="3" id="KW-0808">Transferase</keyword>
<reference evidence="4 5" key="1">
    <citation type="journal article" date="2018" name="Genome Res.">
        <title>The genomic architecture and molecular evolution of ant odorant receptors.</title>
        <authorList>
            <person name="McKenzie S.K."/>
            <person name="Kronauer D.J.C."/>
        </authorList>
    </citation>
    <scope>NUCLEOTIDE SEQUENCE [LARGE SCALE GENOMIC DNA]</scope>
    <source>
        <strain evidence="4">Clonal line C1</strain>
    </source>
</reference>
<dbReference type="OrthoDB" id="5835829at2759"/>
<comment type="caution">
    <text evidence="4">The sequence shown here is derived from an EMBL/GenBank/DDBJ whole genome shotgun (WGS) entry which is preliminary data.</text>
</comment>
<dbReference type="Pfam" id="PF00201">
    <property type="entry name" value="UDPGT"/>
    <property type="match status" value="1"/>
</dbReference>